<sequence>MKSTKKLLALMLGSVFAVSALAACTPDDGPDDGPSDNPGTGSAAAVYQICYDNVGGGYVDEAHTSVALENITLVEAYNAEGRRVSDISTIATYEEGVVRGVSAGTLIYEDVNENLGRIEIVPAYVTDPGDAFYYSGTASDFNEGSYNTVLGHTHDPSLIEVTDSTGLPIYYIFSTGWADRTNDGTISTYGNAIHVSYDGMKTWEYIGRTFDYETRDEDFINTRSGAWLYREGVDSTTTGELSTAAGDNEYSEDSASWWAPDIVAKADGSGYWLYTCVVDGSGDHSGIVADPARPNYRYARACILLYESDSLEPGSFKPVLDENGDPAVLMQSTILRGESVRDVNGIDPQIIYDTEGNMYMAYGSFGSGNYMIELDPETGLRKDGMGWQSHADIRNWVENDIQALYRGDDVEGAHEEDGKSIGWTHSYYGTNLSKANMEAPVLARHDNVTIMDEDENILEEDKTYYYTMHSYDGLADNYQMWGGRSESVWGVYKSTTGGIVYNAGYDLDTGIGSGANEGNKYMGAFTWHSKSEGNNELDIILPGHNDLFTTSAGTSVAAYITRQDGNTGSFVTQIHQYYLNSYGEIVINPNRYAGESSRAVSAEELFAYTDGGKFKMVVMTNNRDTTSGFNSVNASRDVTLEQSADDPNSGAIYDGPTTASTQIGTWKMYGNGYIKFTFTETLKGSDNRDSGETVYYGVVRNAWLGDQYKSGFTITCLGQTEGNTRSMSMFMNNYSTLDGEGLVAE</sequence>
<organism evidence="2 3">
    <name type="scientific">Candidatus Gallimonas intestinigallinarum</name>
    <dbReference type="NCBI Taxonomy" id="2838604"/>
    <lineage>
        <taxon>Bacteria</taxon>
        <taxon>Bacillati</taxon>
        <taxon>Bacillota</taxon>
        <taxon>Clostridia</taxon>
        <taxon>Candidatus Gallimonas</taxon>
    </lineage>
</organism>
<gene>
    <name evidence="2" type="ORF">H9812_06715</name>
</gene>
<dbReference type="PANTHER" id="PTHR43301:SF3">
    <property type="entry name" value="ARABINAN ENDO-1,5-ALPHA-L-ARABINOSIDASE A-RELATED"/>
    <property type="match status" value="1"/>
</dbReference>
<name>A0A9D2IWM3_9FIRM</name>
<dbReference type="AlphaFoldDB" id="A0A9D2IWM3"/>
<proteinExistence type="predicted"/>
<protein>
    <submittedName>
        <fullName evidence="2">Uncharacterized protein</fullName>
    </submittedName>
</protein>
<reference evidence="2" key="1">
    <citation type="journal article" date="2021" name="PeerJ">
        <title>Extensive microbial diversity within the chicken gut microbiome revealed by metagenomics and culture.</title>
        <authorList>
            <person name="Gilroy R."/>
            <person name="Ravi A."/>
            <person name="Getino M."/>
            <person name="Pursley I."/>
            <person name="Horton D.L."/>
            <person name="Alikhan N.F."/>
            <person name="Baker D."/>
            <person name="Gharbi K."/>
            <person name="Hall N."/>
            <person name="Watson M."/>
            <person name="Adriaenssens E.M."/>
            <person name="Foster-Nyarko E."/>
            <person name="Jarju S."/>
            <person name="Secka A."/>
            <person name="Antonio M."/>
            <person name="Oren A."/>
            <person name="Chaudhuri R.R."/>
            <person name="La Ragione R."/>
            <person name="Hildebrand F."/>
            <person name="Pallen M.J."/>
        </authorList>
    </citation>
    <scope>NUCLEOTIDE SEQUENCE</scope>
    <source>
        <strain evidence="2">CHK33-5263</strain>
    </source>
</reference>
<dbReference type="PANTHER" id="PTHR43301">
    <property type="entry name" value="ARABINAN ENDO-1,5-ALPHA-L-ARABINOSIDASE"/>
    <property type="match status" value="1"/>
</dbReference>
<dbReference type="Gene3D" id="2.115.10.20">
    <property type="entry name" value="Glycosyl hydrolase domain, family 43"/>
    <property type="match status" value="1"/>
</dbReference>
<dbReference type="InterPro" id="IPR050727">
    <property type="entry name" value="GH43_arabinanases"/>
</dbReference>
<evidence type="ECO:0000313" key="3">
    <source>
        <dbReference type="Proteomes" id="UP000824044"/>
    </source>
</evidence>
<dbReference type="InterPro" id="IPR023296">
    <property type="entry name" value="Glyco_hydro_beta-prop_sf"/>
</dbReference>
<dbReference type="EMBL" id="DXBS01000124">
    <property type="protein sequence ID" value="HIZ25142.1"/>
    <property type="molecule type" value="Genomic_DNA"/>
</dbReference>
<evidence type="ECO:0000313" key="2">
    <source>
        <dbReference type="EMBL" id="HIZ25142.1"/>
    </source>
</evidence>
<accession>A0A9D2IWM3</accession>
<comment type="caution">
    <text evidence="2">The sequence shown here is derived from an EMBL/GenBank/DDBJ whole genome shotgun (WGS) entry which is preliminary data.</text>
</comment>
<dbReference type="SUPFAM" id="SSF75005">
    <property type="entry name" value="Arabinanase/levansucrase/invertase"/>
    <property type="match status" value="1"/>
</dbReference>
<dbReference type="PROSITE" id="PS51257">
    <property type="entry name" value="PROKAR_LIPOPROTEIN"/>
    <property type="match status" value="1"/>
</dbReference>
<reference evidence="2" key="2">
    <citation type="submission" date="2021-04" db="EMBL/GenBank/DDBJ databases">
        <authorList>
            <person name="Gilroy R."/>
        </authorList>
    </citation>
    <scope>NUCLEOTIDE SEQUENCE</scope>
    <source>
        <strain evidence="2">CHK33-5263</strain>
    </source>
</reference>
<keyword evidence="1" id="KW-0732">Signal</keyword>
<dbReference type="Proteomes" id="UP000824044">
    <property type="component" value="Unassembled WGS sequence"/>
</dbReference>
<evidence type="ECO:0000256" key="1">
    <source>
        <dbReference type="SAM" id="SignalP"/>
    </source>
</evidence>
<feature type="chain" id="PRO_5038800500" evidence="1">
    <location>
        <begin position="23"/>
        <end position="745"/>
    </location>
</feature>
<feature type="signal peptide" evidence="1">
    <location>
        <begin position="1"/>
        <end position="22"/>
    </location>
</feature>